<dbReference type="RefSeq" id="WP_003979274.1">
    <property type="nucleotide sequence ID" value="NZ_CP094298.1"/>
</dbReference>
<keyword evidence="2" id="KW-1185">Reference proteome</keyword>
<accession>A0ABY3ZFD8</accession>
<name>A0ABY3ZFD8_STRRM</name>
<evidence type="ECO:0000313" key="1">
    <source>
        <dbReference type="EMBL" id="UNZ08521.1"/>
    </source>
</evidence>
<dbReference type="EMBL" id="CP094298">
    <property type="protein sequence ID" value="UNZ08521.1"/>
    <property type="molecule type" value="Genomic_DNA"/>
</dbReference>
<dbReference type="GeneID" id="66852317"/>
<evidence type="ECO:0000313" key="2">
    <source>
        <dbReference type="Proteomes" id="UP000829494"/>
    </source>
</evidence>
<protein>
    <recommendedName>
        <fullName evidence="3">Tn3 transposase DDE domain-containing protein</fullName>
    </recommendedName>
</protein>
<sequence length="65" mass="7370">MDLENNWSRLSHIVHQGMRNETVPRAQHALINGRRYANLQEIQYGTVQDNRNGPGLTPLLALYGA</sequence>
<dbReference type="Proteomes" id="UP000829494">
    <property type="component" value="Chromosome"/>
</dbReference>
<proteinExistence type="predicted"/>
<evidence type="ECO:0008006" key="3">
    <source>
        <dbReference type="Google" id="ProtNLM"/>
    </source>
</evidence>
<organism evidence="1 2">
    <name type="scientific">Streptomyces rimosus subsp. rimosus</name>
    <dbReference type="NCBI Taxonomy" id="132474"/>
    <lineage>
        <taxon>Bacteria</taxon>
        <taxon>Bacillati</taxon>
        <taxon>Actinomycetota</taxon>
        <taxon>Actinomycetes</taxon>
        <taxon>Kitasatosporales</taxon>
        <taxon>Streptomycetaceae</taxon>
        <taxon>Streptomyces</taxon>
    </lineage>
</organism>
<gene>
    <name evidence="1" type="ORF">SRIMR7_40870</name>
</gene>
<reference evidence="1 2" key="1">
    <citation type="submission" date="2022-03" db="EMBL/GenBank/DDBJ databases">
        <title>Complete genome of Streptomyces rimosus ssp. rimosus R7 (=ATCC 10970).</title>
        <authorList>
            <person name="Beganovic S."/>
            <person name="Ruckert C."/>
            <person name="Busche T."/>
            <person name="Kalinowski J."/>
            <person name="Wittmann C."/>
        </authorList>
    </citation>
    <scope>NUCLEOTIDE SEQUENCE [LARGE SCALE GENOMIC DNA]</scope>
    <source>
        <strain evidence="1 2">R7</strain>
    </source>
</reference>